<dbReference type="InterPro" id="IPR036236">
    <property type="entry name" value="Znf_C2H2_sf"/>
</dbReference>
<dbReference type="Proteomes" id="UP000193560">
    <property type="component" value="Unassembled WGS sequence"/>
</dbReference>
<keyword evidence="2" id="KW-0677">Repeat</keyword>
<keyword evidence="7" id="KW-1185">Reference proteome</keyword>
<dbReference type="PANTHER" id="PTHR23057">
    <property type="entry name" value="JUXTAPOSED WITH ANOTHER ZINC FINGER PROTEIN 1"/>
    <property type="match status" value="1"/>
</dbReference>
<comment type="caution">
    <text evidence="6">The sequence shown here is derived from an EMBL/GenBank/DDBJ whole genome shotgun (WGS) entry which is preliminary data.</text>
</comment>
<dbReference type="EMBL" id="MCGE01000020">
    <property type="protein sequence ID" value="ORZ11923.1"/>
    <property type="molecule type" value="Genomic_DNA"/>
</dbReference>
<dbReference type="OrthoDB" id="3269380at2759"/>
<dbReference type="AlphaFoldDB" id="A0A1X2I8Z7"/>
<reference evidence="6 7" key="1">
    <citation type="submission" date="2016-07" db="EMBL/GenBank/DDBJ databases">
        <title>Pervasive Adenine N6-methylation of Active Genes in Fungi.</title>
        <authorList>
            <consortium name="DOE Joint Genome Institute"/>
            <person name="Mondo S.J."/>
            <person name="Dannebaum R.O."/>
            <person name="Kuo R.C."/>
            <person name="Labutti K."/>
            <person name="Haridas S."/>
            <person name="Kuo A."/>
            <person name="Salamov A."/>
            <person name="Ahrendt S.R."/>
            <person name="Lipzen A."/>
            <person name="Sullivan W."/>
            <person name="Andreopoulos W.B."/>
            <person name="Clum A."/>
            <person name="Lindquist E."/>
            <person name="Daum C."/>
            <person name="Ramamoorthy G.K."/>
            <person name="Gryganskyi A."/>
            <person name="Culley D."/>
            <person name="Magnuson J.K."/>
            <person name="James T.Y."/>
            <person name="O'Malley M.A."/>
            <person name="Stajich J.E."/>
            <person name="Spatafora J.W."/>
            <person name="Visel A."/>
            <person name="Grigoriev I.V."/>
        </authorList>
    </citation>
    <scope>NUCLEOTIDE SEQUENCE [LARGE SCALE GENOMIC DNA]</scope>
    <source>
        <strain evidence="6 7">NRRL 1336</strain>
    </source>
</reference>
<dbReference type="PANTHER" id="PTHR23057:SF0">
    <property type="entry name" value="JUXTAPOSED WITH ANOTHER ZINC FINGER PROTEIN 1"/>
    <property type="match status" value="1"/>
</dbReference>
<dbReference type="InterPro" id="IPR051580">
    <property type="entry name" value="ZnF-Chromatin_assoc"/>
</dbReference>
<dbReference type="GO" id="GO:0008270">
    <property type="term" value="F:zinc ion binding"/>
    <property type="evidence" value="ECO:0007669"/>
    <property type="project" value="UniProtKB-KW"/>
</dbReference>
<evidence type="ECO:0000256" key="2">
    <source>
        <dbReference type="ARBA" id="ARBA00022737"/>
    </source>
</evidence>
<dbReference type="PROSITE" id="PS00028">
    <property type="entry name" value="ZINC_FINGER_C2H2_1"/>
    <property type="match status" value="1"/>
</dbReference>
<feature type="domain" description="C2H2-type" evidence="5">
    <location>
        <begin position="234"/>
        <end position="257"/>
    </location>
</feature>
<keyword evidence="4" id="KW-0862">Zinc</keyword>
<dbReference type="STRING" id="90262.A0A1X2I8Z7"/>
<dbReference type="InterPro" id="IPR013087">
    <property type="entry name" value="Znf_C2H2_type"/>
</dbReference>
<evidence type="ECO:0000256" key="4">
    <source>
        <dbReference type="ARBA" id="ARBA00022833"/>
    </source>
</evidence>
<organism evidence="6 7">
    <name type="scientific">Absidia repens</name>
    <dbReference type="NCBI Taxonomy" id="90262"/>
    <lineage>
        <taxon>Eukaryota</taxon>
        <taxon>Fungi</taxon>
        <taxon>Fungi incertae sedis</taxon>
        <taxon>Mucoromycota</taxon>
        <taxon>Mucoromycotina</taxon>
        <taxon>Mucoromycetes</taxon>
        <taxon>Mucorales</taxon>
        <taxon>Cunninghamellaceae</taxon>
        <taxon>Absidia</taxon>
    </lineage>
</organism>
<gene>
    <name evidence="6" type="ORF">BCR42DRAFT_469084</name>
</gene>
<evidence type="ECO:0000259" key="5">
    <source>
        <dbReference type="PROSITE" id="PS00028"/>
    </source>
</evidence>
<evidence type="ECO:0000256" key="3">
    <source>
        <dbReference type="ARBA" id="ARBA00022771"/>
    </source>
</evidence>
<dbReference type="GO" id="GO:0005634">
    <property type="term" value="C:nucleus"/>
    <property type="evidence" value="ECO:0007669"/>
    <property type="project" value="TreeGrafter"/>
</dbReference>
<dbReference type="Gene3D" id="3.30.160.60">
    <property type="entry name" value="Classic Zinc Finger"/>
    <property type="match status" value="1"/>
</dbReference>
<sequence length="323" mass="35873">MPVPLNYHCIRRMSTITVPKQDIHFDTYDFQKCKPESNIDTTLEPRQLEADYCRDFACCGLVLNDLHDLLQHYEESHVHCEEDQDEEENEQDRDSGLWCCPSPTSIDQATCTSAPLSGVGPAMDAANQKVASYLADIYNDSSTPPPFSPCDSNDDGDGDSDRLVCGKKRTFQQLASSSTDAMDLLTLSTAKKLALATGGESFHGLSDGEFLAHASALLASANTSYLYADKPYKCLVQGCDKAYKNPNGLKYHKEHGHCSLGEDNDIPKPINARLVNVVNDTKFKWFEISYRTFSHGCFESYPGFLWLFSSPSLYCAPSPFLDP</sequence>
<evidence type="ECO:0000313" key="7">
    <source>
        <dbReference type="Proteomes" id="UP000193560"/>
    </source>
</evidence>
<keyword evidence="3" id="KW-0863">Zinc-finger</keyword>
<evidence type="ECO:0000313" key="6">
    <source>
        <dbReference type="EMBL" id="ORZ11923.1"/>
    </source>
</evidence>
<keyword evidence="1" id="KW-0479">Metal-binding</keyword>
<feature type="non-terminal residue" evidence="6">
    <location>
        <position position="323"/>
    </location>
</feature>
<dbReference type="SUPFAM" id="SSF57667">
    <property type="entry name" value="beta-beta-alpha zinc fingers"/>
    <property type="match status" value="1"/>
</dbReference>
<protein>
    <recommendedName>
        <fullName evidence="5">C2H2-type domain-containing protein</fullName>
    </recommendedName>
</protein>
<proteinExistence type="predicted"/>
<evidence type="ECO:0000256" key="1">
    <source>
        <dbReference type="ARBA" id="ARBA00022723"/>
    </source>
</evidence>
<name>A0A1X2I8Z7_9FUNG</name>
<accession>A0A1X2I8Z7</accession>